<keyword evidence="7" id="KW-0418">Kinase</keyword>
<dbReference type="Pfam" id="PF00512">
    <property type="entry name" value="HisKA"/>
    <property type="match status" value="1"/>
</dbReference>
<evidence type="ECO:0000256" key="7">
    <source>
        <dbReference type="ARBA" id="ARBA00022777"/>
    </source>
</evidence>
<keyword evidence="4" id="KW-1003">Cell membrane</keyword>
<dbReference type="Pfam" id="PF02518">
    <property type="entry name" value="HATPase_c"/>
    <property type="match status" value="1"/>
</dbReference>
<evidence type="ECO:0000256" key="8">
    <source>
        <dbReference type="ARBA" id="ARBA00023012"/>
    </source>
</evidence>
<dbReference type="PANTHER" id="PTHR44936:SF9">
    <property type="entry name" value="SENSOR PROTEIN CREC"/>
    <property type="match status" value="1"/>
</dbReference>
<comment type="caution">
    <text evidence="11">The sequence shown here is derived from an EMBL/GenBank/DDBJ whole genome shotgun (WGS) entry which is preliminary data.</text>
</comment>
<dbReference type="InterPro" id="IPR036890">
    <property type="entry name" value="HATPase_C_sf"/>
</dbReference>
<dbReference type="EMBL" id="JAVDXO010000006">
    <property type="protein sequence ID" value="MDR7307502.1"/>
    <property type="molecule type" value="Genomic_DNA"/>
</dbReference>
<evidence type="ECO:0000256" key="3">
    <source>
        <dbReference type="ARBA" id="ARBA00012438"/>
    </source>
</evidence>
<proteinExistence type="predicted"/>
<comment type="catalytic activity">
    <reaction evidence="1">
        <text>ATP + protein L-histidine = ADP + protein N-phospho-L-histidine.</text>
        <dbReference type="EC" id="2.7.13.3"/>
    </reaction>
</comment>
<dbReference type="PANTHER" id="PTHR44936">
    <property type="entry name" value="SENSOR PROTEIN CREC"/>
    <property type="match status" value="1"/>
</dbReference>
<evidence type="ECO:0000256" key="5">
    <source>
        <dbReference type="ARBA" id="ARBA00022553"/>
    </source>
</evidence>
<dbReference type="SMART" id="SM01080">
    <property type="entry name" value="CHASE2"/>
    <property type="match status" value="1"/>
</dbReference>
<dbReference type="InterPro" id="IPR007890">
    <property type="entry name" value="CHASE2"/>
</dbReference>
<accession>A0ABU1ZPM1</accession>
<evidence type="ECO:0000259" key="10">
    <source>
        <dbReference type="PROSITE" id="PS50109"/>
    </source>
</evidence>
<dbReference type="InterPro" id="IPR050980">
    <property type="entry name" value="2C_sensor_his_kinase"/>
</dbReference>
<evidence type="ECO:0000313" key="11">
    <source>
        <dbReference type="EMBL" id="MDR7307502.1"/>
    </source>
</evidence>
<feature type="domain" description="Histidine kinase" evidence="10">
    <location>
        <begin position="430"/>
        <end position="640"/>
    </location>
</feature>
<dbReference type="CDD" id="cd00082">
    <property type="entry name" value="HisKA"/>
    <property type="match status" value="1"/>
</dbReference>
<dbReference type="InterPro" id="IPR003661">
    <property type="entry name" value="HisK_dim/P_dom"/>
</dbReference>
<dbReference type="PROSITE" id="PS50109">
    <property type="entry name" value="HIS_KIN"/>
    <property type="match status" value="1"/>
</dbReference>
<name>A0ABU1ZPM1_9BURK</name>
<protein>
    <recommendedName>
        <fullName evidence="3">histidine kinase</fullName>
        <ecNumber evidence="3">2.7.13.3</ecNumber>
    </recommendedName>
</protein>
<keyword evidence="12" id="KW-1185">Reference proteome</keyword>
<feature type="transmembrane region" description="Helical" evidence="9">
    <location>
        <begin position="283"/>
        <end position="303"/>
    </location>
</feature>
<keyword evidence="8" id="KW-0902">Two-component regulatory system</keyword>
<evidence type="ECO:0000256" key="6">
    <source>
        <dbReference type="ARBA" id="ARBA00022679"/>
    </source>
</evidence>
<dbReference type="InterPro" id="IPR005467">
    <property type="entry name" value="His_kinase_dom"/>
</dbReference>
<keyword evidence="9" id="KW-1133">Transmembrane helix</keyword>
<evidence type="ECO:0000256" key="4">
    <source>
        <dbReference type="ARBA" id="ARBA00022475"/>
    </source>
</evidence>
<feature type="transmembrane region" description="Helical" evidence="9">
    <location>
        <begin position="308"/>
        <end position="327"/>
    </location>
</feature>
<dbReference type="SMART" id="SM00387">
    <property type="entry name" value="HATPase_c"/>
    <property type="match status" value="1"/>
</dbReference>
<dbReference type="InterPro" id="IPR003594">
    <property type="entry name" value="HATPase_dom"/>
</dbReference>
<keyword evidence="9" id="KW-0472">Membrane</keyword>
<dbReference type="InterPro" id="IPR036097">
    <property type="entry name" value="HisK_dim/P_sf"/>
</dbReference>
<dbReference type="SUPFAM" id="SSF47384">
    <property type="entry name" value="Homodimeric domain of signal transducing histidine kinase"/>
    <property type="match status" value="1"/>
</dbReference>
<reference evidence="11 12" key="1">
    <citation type="submission" date="2023-07" db="EMBL/GenBank/DDBJ databases">
        <title>Sorghum-associated microbial communities from plants grown in Nebraska, USA.</title>
        <authorList>
            <person name="Schachtman D."/>
        </authorList>
    </citation>
    <scope>NUCLEOTIDE SEQUENCE [LARGE SCALE GENOMIC DNA]</scope>
    <source>
        <strain evidence="11 12">BE308</strain>
    </source>
</reference>
<keyword evidence="5" id="KW-0597">Phosphoprotein</keyword>
<comment type="subcellular location">
    <subcellularLocation>
        <location evidence="2">Cell membrane</location>
        <topology evidence="2">Multi-pass membrane protein</topology>
    </subcellularLocation>
</comment>
<dbReference type="RefSeq" id="WP_310343820.1">
    <property type="nucleotide sequence ID" value="NZ_JAVDXO010000006.1"/>
</dbReference>
<gene>
    <name evidence="11" type="ORF">J2X15_002789</name>
</gene>
<dbReference type="Gene3D" id="1.10.287.130">
    <property type="match status" value="1"/>
</dbReference>
<sequence length="643" mass="69405">MKRGLRRHLRELAILAVLLSALVVGTVQWGWLDRVDFWLYDTTVTLSSRPVPHDILILSIDEDSLSRWGRWPWSRRVLGNALNRLTEAGAGPVLLDVIFSGAQRDDPEADVQLAAAMQRHGRVVLPMFMADGQDEAVLPEPALVAAARLGHSQALVDSDGVSRRYMAQEFANGVAYPHVAQVLRDLFQPQDKKAVVPGGARLAPFAGPPGHFERRSFTALMEGRVPAKDIEGRIVLVGATATGLGDNLITPLAGTNGTMPGVEFIANVLDGLLHHLAPKPLGGVARLALSLLFLWGLLLLLLVTSPRVALLTTATACVGVALASGALLKWGGIWIPPAAPIAAMALAYPLWSWRRLEASLSALTRETVRIATLSEVGRARSLATRGGGFFDPVESRIHAITHAVDNIAAALTTDGSTPEARQHREDMMRHLAHDLRSPLLSLRSLADNLRGDRAEDQTQMLARVDACARRALDLSEQFLLMGRADALNPASFAEVDLVQILHQSADDLWEDANTQGARIVRRCALDCAPVHGDARLLQRVLLNLGWNALRHGPRTGTVTLSLDATPQGYLLAVHDQGSGFESSALGNLSQRYAQGQAASAGHGLGLALVQQVADKHQIDVSTDHPSHGGFQVHLQWRSAHAIR</sequence>
<keyword evidence="9" id="KW-0812">Transmembrane</keyword>
<evidence type="ECO:0000256" key="2">
    <source>
        <dbReference type="ARBA" id="ARBA00004651"/>
    </source>
</evidence>
<keyword evidence="6" id="KW-0808">Transferase</keyword>
<evidence type="ECO:0000313" key="12">
    <source>
        <dbReference type="Proteomes" id="UP001268089"/>
    </source>
</evidence>
<dbReference type="SMART" id="SM00388">
    <property type="entry name" value="HisKA"/>
    <property type="match status" value="1"/>
</dbReference>
<organism evidence="11 12">
    <name type="scientific">Rhodoferax saidenbachensis</name>
    <dbReference type="NCBI Taxonomy" id="1484693"/>
    <lineage>
        <taxon>Bacteria</taxon>
        <taxon>Pseudomonadati</taxon>
        <taxon>Pseudomonadota</taxon>
        <taxon>Betaproteobacteria</taxon>
        <taxon>Burkholderiales</taxon>
        <taxon>Comamonadaceae</taxon>
        <taxon>Rhodoferax</taxon>
    </lineage>
</organism>
<dbReference type="Proteomes" id="UP001268089">
    <property type="component" value="Unassembled WGS sequence"/>
</dbReference>
<dbReference type="Gene3D" id="3.30.565.10">
    <property type="entry name" value="Histidine kinase-like ATPase, C-terminal domain"/>
    <property type="match status" value="1"/>
</dbReference>
<evidence type="ECO:0000256" key="1">
    <source>
        <dbReference type="ARBA" id="ARBA00000085"/>
    </source>
</evidence>
<dbReference type="SUPFAM" id="SSF55874">
    <property type="entry name" value="ATPase domain of HSP90 chaperone/DNA topoisomerase II/histidine kinase"/>
    <property type="match status" value="1"/>
</dbReference>
<feature type="transmembrane region" description="Helical" evidence="9">
    <location>
        <begin position="12"/>
        <end position="32"/>
    </location>
</feature>
<dbReference type="Pfam" id="PF05226">
    <property type="entry name" value="CHASE2"/>
    <property type="match status" value="1"/>
</dbReference>
<dbReference type="EC" id="2.7.13.3" evidence="3"/>
<evidence type="ECO:0000256" key="9">
    <source>
        <dbReference type="SAM" id="Phobius"/>
    </source>
</evidence>